<sequence>MQIQDSIPLQNTSLPEKGHVMHVDPKRALAALVLILLAAPAQAAPAKTTQLDLGGGVKLELVLVPAGEFVMGSPEGEKERQACELPVHRVRITKGFYAGKFEVTNAQYRRFRPGHHSGDMDAPAQPALYVSWYDADAFCRWAAEKTGKAVRLPTEAQWEYACRAGTKTRFHTGDKISGHMRSADLPKAAWYGGNSSGRSQRVGQKASNAFGLYDMHGNAWEWCRDWFGGDYYRSSPADDPVGPATGKARILRGGGWFYWSVFYFRSAHRYRYRPDAREPITGFRVIVETGESAQQPAPEVTQPWPPPRQIVPPYAAANAKEAEVAGQFGSPALWVPRSAAPKIDGKLADGVWAKARPVAFRFLTGRAAPPEAPTVAKVLCDGSKVYFAFDCTEGDMARLTAAGKKRDDPVWQGDTVEVFLDPDHRQDPKGYYHIAVSPAGVTMDTRGGDAAWNPKIEVATTRSPGGWKVELALPLSELGLSSGKVPTVWGLNLTRYRPEIAAGKPKLGTLVPHSWPVDEPDKLRMSEDTGWSPTLSDSSHWPERFGHAVFEVGRKKTTPPAKLFELIAREDFASGKPGKFSKGKVVDGGYMGVGKALRLSADEGATLLQVPLTKFRDVQILATIKGVGGSGAYWHTFGSMYGSNKCCARQVTTLTRDHARLAPTFNYCDGAGRIDYTSKGMADPYYAGFVKHLSWFSEPTIGRIFFGGPKHWAVAYTRVGDLQTQHPHNKRIDPGRDRIGGWFFHPAGANAIMISDAVVFRGIDNVPPKRP</sequence>
<dbReference type="InterPro" id="IPR005532">
    <property type="entry name" value="SUMF_dom"/>
</dbReference>
<dbReference type="GO" id="GO:0120147">
    <property type="term" value="F:formylglycine-generating oxidase activity"/>
    <property type="evidence" value="ECO:0007669"/>
    <property type="project" value="TreeGrafter"/>
</dbReference>
<feature type="non-terminal residue" evidence="3">
    <location>
        <position position="771"/>
    </location>
</feature>
<dbReference type="InterPro" id="IPR010502">
    <property type="entry name" value="Carb-bd_dom_fam9"/>
</dbReference>
<name>A0A0F9ILZ6_9ZZZZ</name>
<dbReference type="InterPro" id="IPR042095">
    <property type="entry name" value="SUMF_sf"/>
</dbReference>
<dbReference type="EMBL" id="LAZR01020619">
    <property type="protein sequence ID" value="KKL88242.1"/>
    <property type="molecule type" value="Genomic_DNA"/>
</dbReference>
<feature type="domain" description="Carbohydrate-binding" evidence="2">
    <location>
        <begin position="343"/>
        <end position="493"/>
    </location>
</feature>
<dbReference type="GO" id="GO:0004553">
    <property type="term" value="F:hydrolase activity, hydrolyzing O-glycosyl compounds"/>
    <property type="evidence" value="ECO:0007669"/>
    <property type="project" value="InterPro"/>
</dbReference>
<dbReference type="GO" id="GO:0030246">
    <property type="term" value="F:carbohydrate binding"/>
    <property type="evidence" value="ECO:0007669"/>
    <property type="project" value="InterPro"/>
</dbReference>
<accession>A0A0F9ILZ6</accession>
<dbReference type="AlphaFoldDB" id="A0A0F9ILZ6"/>
<dbReference type="PANTHER" id="PTHR23150">
    <property type="entry name" value="SULFATASE MODIFYING FACTOR 1, 2"/>
    <property type="match status" value="1"/>
</dbReference>
<dbReference type="GO" id="GO:0016052">
    <property type="term" value="P:carbohydrate catabolic process"/>
    <property type="evidence" value="ECO:0007669"/>
    <property type="project" value="InterPro"/>
</dbReference>
<dbReference type="Gene3D" id="2.60.40.1190">
    <property type="match status" value="1"/>
</dbReference>
<evidence type="ECO:0008006" key="4">
    <source>
        <dbReference type="Google" id="ProtNLM"/>
    </source>
</evidence>
<dbReference type="SUPFAM" id="SSF56436">
    <property type="entry name" value="C-type lectin-like"/>
    <property type="match status" value="1"/>
</dbReference>
<evidence type="ECO:0000259" key="1">
    <source>
        <dbReference type="Pfam" id="PF03781"/>
    </source>
</evidence>
<evidence type="ECO:0000259" key="2">
    <source>
        <dbReference type="Pfam" id="PF06452"/>
    </source>
</evidence>
<dbReference type="InterPro" id="IPR016187">
    <property type="entry name" value="CTDL_fold"/>
</dbReference>
<comment type="caution">
    <text evidence="3">The sequence shown here is derived from an EMBL/GenBank/DDBJ whole genome shotgun (WGS) entry which is preliminary data.</text>
</comment>
<dbReference type="Pfam" id="PF06452">
    <property type="entry name" value="CBM9_1"/>
    <property type="match status" value="1"/>
</dbReference>
<dbReference type="Gene3D" id="3.90.1580.10">
    <property type="entry name" value="paralog of FGE (formylglycine-generating enzyme)"/>
    <property type="match status" value="1"/>
</dbReference>
<dbReference type="Pfam" id="PF03781">
    <property type="entry name" value="FGE-sulfatase"/>
    <property type="match status" value="1"/>
</dbReference>
<evidence type="ECO:0000313" key="3">
    <source>
        <dbReference type="EMBL" id="KKL88242.1"/>
    </source>
</evidence>
<gene>
    <name evidence="3" type="ORF">LCGC14_1926670</name>
</gene>
<dbReference type="InterPro" id="IPR051043">
    <property type="entry name" value="Sulfatase_Mod_Factor_Kinase"/>
</dbReference>
<reference evidence="3" key="1">
    <citation type="journal article" date="2015" name="Nature">
        <title>Complex archaea that bridge the gap between prokaryotes and eukaryotes.</title>
        <authorList>
            <person name="Spang A."/>
            <person name="Saw J.H."/>
            <person name="Jorgensen S.L."/>
            <person name="Zaremba-Niedzwiedzka K."/>
            <person name="Martijn J."/>
            <person name="Lind A.E."/>
            <person name="van Eijk R."/>
            <person name="Schleper C."/>
            <person name="Guy L."/>
            <person name="Ettema T.J."/>
        </authorList>
    </citation>
    <scope>NUCLEOTIDE SEQUENCE</scope>
</reference>
<organism evidence="3">
    <name type="scientific">marine sediment metagenome</name>
    <dbReference type="NCBI Taxonomy" id="412755"/>
    <lineage>
        <taxon>unclassified sequences</taxon>
        <taxon>metagenomes</taxon>
        <taxon>ecological metagenomes</taxon>
    </lineage>
</organism>
<dbReference type="PANTHER" id="PTHR23150:SF19">
    <property type="entry name" value="FORMYLGLYCINE-GENERATING ENZYME"/>
    <property type="match status" value="1"/>
</dbReference>
<dbReference type="SUPFAM" id="SSF49344">
    <property type="entry name" value="CBD9-like"/>
    <property type="match status" value="1"/>
</dbReference>
<feature type="domain" description="Sulfatase-modifying factor enzyme-like" evidence="1">
    <location>
        <begin position="60"/>
        <end position="286"/>
    </location>
</feature>
<protein>
    <recommendedName>
        <fullName evidence="4">Sulfatase-modifying factor enzyme domain-containing protein</fullName>
    </recommendedName>
</protein>
<proteinExistence type="predicted"/>